<dbReference type="Proteomes" id="UP000005239">
    <property type="component" value="Unassembled WGS sequence"/>
</dbReference>
<proteinExistence type="predicted"/>
<protein>
    <submittedName>
        <fullName evidence="1">Uncharacterized protein</fullName>
    </submittedName>
</protein>
<accession>A0A8R1UH58</accession>
<evidence type="ECO:0000313" key="2">
    <source>
        <dbReference type="Proteomes" id="UP000005239"/>
    </source>
</evidence>
<evidence type="ECO:0000313" key="1">
    <source>
        <dbReference type="EnsemblMetazoa" id="PPA28749.1"/>
    </source>
</evidence>
<accession>A0A2A6D0K2</accession>
<name>A0A2A6D0K2_PRIPA</name>
<reference evidence="1" key="2">
    <citation type="submission" date="2022-06" db="UniProtKB">
        <authorList>
            <consortium name="EnsemblMetazoa"/>
        </authorList>
    </citation>
    <scope>IDENTIFICATION</scope>
    <source>
        <strain evidence="1">PS312</strain>
    </source>
</reference>
<gene>
    <name evidence="1" type="primary">WBGene00118303</name>
</gene>
<keyword evidence="2" id="KW-1185">Reference proteome</keyword>
<reference evidence="2" key="1">
    <citation type="journal article" date="2008" name="Nat. Genet.">
        <title>The Pristionchus pacificus genome provides a unique perspective on nematode lifestyle and parasitism.</title>
        <authorList>
            <person name="Dieterich C."/>
            <person name="Clifton S.W."/>
            <person name="Schuster L.N."/>
            <person name="Chinwalla A."/>
            <person name="Delehaunty K."/>
            <person name="Dinkelacker I."/>
            <person name="Fulton L."/>
            <person name="Fulton R."/>
            <person name="Godfrey J."/>
            <person name="Minx P."/>
            <person name="Mitreva M."/>
            <person name="Roeseler W."/>
            <person name="Tian H."/>
            <person name="Witte H."/>
            <person name="Yang S.P."/>
            <person name="Wilson R.K."/>
            <person name="Sommer R.J."/>
        </authorList>
    </citation>
    <scope>NUCLEOTIDE SEQUENCE [LARGE SCALE GENOMIC DNA]</scope>
    <source>
        <strain evidence="2">PS312</strain>
    </source>
</reference>
<dbReference type="EnsemblMetazoa" id="PPA28749.1">
    <property type="protein sequence ID" value="PPA28749.1"/>
    <property type="gene ID" value="WBGene00118303"/>
</dbReference>
<dbReference type="AlphaFoldDB" id="A0A2A6D0K2"/>
<organism evidence="1 2">
    <name type="scientific">Pristionchus pacificus</name>
    <name type="common">Parasitic nematode worm</name>
    <dbReference type="NCBI Taxonomy" id="54126"/>
    <lineage>
        <taxon>Eukaryota</taxon>
        <taxon>Metazoa</taxon>
        <taxon>Ecdysozoa</taxon>
        <taxon>Nematoda</taxon>
        <taxon>Chromadorea</taxon>
        <taxon>Rhabditida</taxon>
        <taxon>Rhabditina</taxon>
        <taxon>Diplogasteromorpha</taxon>
        <taxon>Diplogasteroidea</taxon>
        <taxon>Neodiplogasteridae</taxon>
        <taxon>Pristionchus</taxon>
    </lineage>
</organism>
<sequence>MNKDVNQGGHRQLLQPQQWTGYEVDILILPLPSCQIILDLMHLSPVAVNTTVNVNVGGMVTPSPYGLAGCCGMGNENSAIAITIVILIISFFSFMGFLVFVKTGFSDGFTPELWLQIVFVLPSAILFPASLIALNGIFKENPAGLFFMLTALTFYCFLNFIAACILLCAIYVLIFSLFAFVLGPQFLILLIVQLFSILAYLSIEKKMKKVLTDFHIVMLRINTANRSMNINVQQGDQRQLLQPQQSAGYESVPPGASAPCVPAISHHQYQPRSYQPPQYLPLNEPSSPPVVNTSTVNVNVGGVTTQSPYALAGCCGMGNQQSAITILYVILFLSVFGVLSVIVLLIDGICYKFTIDLCFEILFVIPFAMLFPASCVALNGIFKGKASGLTTMLNALGFFLWILFGEPNAVAVFIILFINCLIVFFIVKKVSKKEEESGVIFDDNVLSLLRVLHSRGLLPSLIISINLSHINHRMNTTTVNVNVGGVTTQSPKAPIGCCGMGNQQSTITILYVIFFVSVIGILSVIGLIIDGIRHKFTNDLFFKILFAIPFAMLIPASCVSLDGIYKGNASGLTTMLNALKYFDSGSMNKDVNQGVLRQLLQPQQWTGYESVSPPGASAPFAPSISHHQYQQQPYLPRKVNSSSSLNMNVGGKATSSSPNVLGGCCGMGNQKSAMTILYVIFILSLIHFSVVCGFIIELIRIRIYGIICHKFIADASLVIALAVPFVSLFPASCVALDGIYKGKASGLTTMLKTLILYRWCVLLYSLVALCLMFLYLYKKSNYFIYCIVAVVFHLLCFCSIKKVNKVLTDYRTTMVRRNTVNVYRV</sequence>